<dbReference type="WBParaSite" id="Hba_05398">
    <property type="protein sequence ID" value="Hba_05398"/>
    <property type="gene ID" value="Hba_05398"/>
</dbReference>
<organism evidence="1 2">
    <name type="scientific">Heterorhabditis bacteriophora</name>
    <name type="common">Entomopathogenic nematode worm</name>
    <dbReference type="NCBI Taxonomy" id="37862"/>
    <lineage>
        <taxon>Eukaryota</taxon>
        <taxon>Metazoa</taxon>
        <taxon>Ecdysozoa</taxon>
        <taxon>Nematoda</taxon>
        <taxon>Chromadorea</taxon>
        <taxon>Rhabditida</taxon>
        <taxon>Rhabditina</taxon>
        <taxon>Rhabditomorpha</taxon>
        <taxon>Strongyloidea</taxon>
        <taxon>Heterorhabditidae</taxon>
        <taxon>Heterorhabditis</taxon>
    </lineage>
</organism>
<dbReference type="Proteomes" id="UP000095283">
    <property type="component" value="Unplaced"/>
</dbReference>
<sequence>MLRKFIIIIKPKPINSFKWASKNPLTVSDYYRLFKVLSC</sequence>
<reference evidence="2" key="1">
    <citation type="submission" date="2016-11" db="UniProtKB">
        <authorList>
            <consortium name="WormBaseParasite"/>
        </authorList>
    </citation>
    <scope>IDENTIFICATION</scope>
</reference>
<dbReference type="AlphaFoldDB" id="A0A1I7WK39"/>
<evidence type="ECO:0000313" key="2">
    <source>
        <dbReference type="WBParaSite" id="Hba_05398"/>
    </source>
</evidence>
<evidence type="ECO:0000313" key="1">
    <source>
        <dbReference type="Proteomes" id="UP000095283"/>
    </source>
</evidence>
<protein>
    <submittedName>
        <fullName evidence="2">Uncharacterized protein</fullName>
    </submittedName>
</protein>
<keyword evidence="1" id="KW-1185">Reference proteome</keyword>
<accession>A0A1I7WK39</accession>
<name>A0A1I7WK39_HETBA</name>
<proteinExistence type="predicted"/>